<dbReference type="InterPro" id="IPR003494">
    <property type="entry name" value="SHS2_FtsA"/>
</dbReference>
<gene>
    <name evidence="2" type="primary">pilM</name>
    <name evidence="2" type="ORF">ACFQ0P_12685</name>
</gene>
<reference evidence="3" key="1">
    <citation type="journal article" date="2019" name="Int. J. Syst. Evol. Microbiol.">
        <title>The Global Catalogue of Microorganisms (GCM) 10K type strain sequencing project: providing services to taxonomists for standard genome sequencing and annotation.</title>
        <authorList>
            <consortium name="The Broad Institute Genomics Platform"/>
            <consortium name="The Broad Institute Genome Sequencing Center for Infectious Disease"/>
            <person name="Wu L."/>
            <person name="Ma J."/>
        </authorList>
    </citation>
    <scope>NUCLEOTIDE SEQUENCE [LARGE SCALE GENOMIC DNA]</scope>
    <source>
        <strain evidence="3">CCUG 54523</strain>
    </source>
</reference>
<dbReference type="SMART" id="SM00842">
    <property type="entry name" value="FtsA"/>
    <property type="match status" value="1"/>
</dbReference>
<dbReference type="Pfam" id="PF11104">
    <property type="entry name" value="PilM_2"/>
    <property type="match status" value="1"/>
</dbReference>
<protein>
    <submittedName>
        <fullName evidence="2">Type IV pilus biogenesis protein PilM</fullName>
    </submittedName>
</protein>
<dbReference type="InterPro" id="IPR050696">
    <property type="entry name" value="FtsA/MreB"/>
</dbReference>
<feature type="domain" description="SHS2" evidence="1">
    <location>
        <begin position="5"/>
        <end position="167"/>
    </location>
</feature>
<dbReference type="PANTHER" id="PTHR32432">
    <property type="entry name" value="CELL DIVISION PROTEIN FTSA-RELATED"/>
    <property type="match status" value="1"/>
</dbReference>
<name>A0ABW3AKB0_9MICO</name>
<dbReference type="Gene3D" id="3.30.1490.300">
    <property type="match status" value="1"/>
</dbReference>
<evidence type="ECO:0000259" key="1">
    <source>
        <dbReference type="SMART" id="SM00842"/>
    </source>
</evidence>
<dbReference type="RefSeq" id="WP_204979036.1">
    <property type="nucleotide sequence ID" value="NZ_JBHTII010000002.1"/>
</dbReference>
<dbReference type="EMBL" id="JBHTII010000002">
    <property type="protein sequence ID" value="MFD0791259.1"/>
    <property type="molecule type" value="Genomic_DNA"/>
</dbReference>
<dbReference type="PIRSF" id="PIRSF019169">
    <property type="entry name" value="PilM"/>
    <property type="match status" value="1"/>
</dbReference>
<accession>A0ABW3AKB0</accession>
<comment type="caution">
    <text evidence="2">The sequence shown here is derived from an EMBL/GenBank/DDBJ whole genome shotgun (WGS) entry which is preliminary data.</text>
</comment>
<keyword evidence="3" id="KW-1185">Reference proteome</keyword>
<dbReference type="InterPro" id="IPR005883">
    <property type="entry name" value="PilM"/>
</dbReference>
<dbReference type="CDD" id="cd24049">
    <property type="entry name" value="ASKHA_NBD_PilM"/>
    <property type="match status" value="1"/>
</dbReference>
<dbReference type="Proteomes" id="UP001597055">
    <property type="component" value="Unassembled WGS sequence"/>
</dbReference>
<dbReference type="InterPro" id="IPR043129">
    <property type="entry name" value="ATPase_NBD"/>
</dbReference>
<evidence type="ECO:0000313" key="3">
    <source>
        <dbReference type="Proteomes" id="UP001597055"/>
    </source>
</evidence>
<proteinExistence type="predicted"/>
<dbReference type="PANTHER" id="PTHR32432:SF3">
    <property type="entry name" value="ETHANOLAMINE UTILIZATION PROTEIN EUTJ"/>
    <property type="match status" value="1"/>
</dbReference>
<organism evidence="2 3">
    <name type="scientific">Microbacterium insulae</name>
    <dbReference type="NCBI Taxonomy" id="483014"/>
    <lineage>
        <taxon>Bacteria</taxon>
        <taxon>Bacillati</taxon>
        <taxon>Actinomycetota</taxon>
        <taxon>Actinomycetes</taxon>
        <taxon>Micrococcales</taxon>
        <taxon>Microbacteriaceae</taxon>
        <taxon>Microbacterium</taxon>
    </lineage>
</organism>
<evidence type="ECO:0000313" key="2">
    <source>
        <dbReference type="EMBL" id="MFD0791259.1"/>
    </source>
</evidence>
<sequence>MAKTIVGLEITEEGVRAAEVTVGRSPSLVAWGSVPLPPGAAKDSEIFDVDAVVLALRQLWSRAGIKNRRVTLGIGSRRILVREYTTQAMKPELLKQALPFQVQDLLPVPADQAVLDFFPTAAHDGQVSGLLVAAVAETVEQLVSTVAKAKLTVDVVDLAPFALARAVSRVAAPGETVAALHLGDHTSYAVVVRDGIPQFVRILPVDIVTEAVRNRELATLAADGESSIPLEEVLETVPPSDAAPARRSRAGGRIARPAGMSESALTALATSLHSTLAFYASRAGEQQVTRVLLSGAGAAAPGVMDAVASSLPLPVTFAGAAEVIASKRDLPGGDDGLNLLTTVGLALGEAR</sequence>
<dbReference type="SUPFAM" id="SSF53067">
    <property type="entry name" value="Actin-like ATPase domain"/>
    <property type="match status" value="1"/>
</dbReference>
<dbReference type="Gene3D" id="3.30.420.40">
    <property type="match status" value="2"/>
</dbReference>